<dbReference type="Proteomes" id="UP000429229">
    <property type="component" value="Unassembled WGS sequence"/>
</dbReference>
<dbReference type="OrthoDB" id="7504063at2"/>
<comment type="caution">
    <text evidence="2">The sequence shown here is derived from an EMBL/GenBank/DDBJ whole genome shotgun (WGS) entry which is preliminary data.</text>
</comment>
<feature type="transmembrane region" description="Helical" evidence="1">
    <location>
        <begin position="182"/>
        <end position="200"/>
    </location>
</feature>
<evidence type="ECO:0000313" key="3">
    <source>
        <dbReference type="Proteomes" id="UP000429229"/>
    </source>
</evidence>
<reference evidence="2 3" key="1">
    <citation type="submission" date="2019-12" db="EMBL/GenBank/DDBJ databases">
        <title>Genomic-based taxomic classification of the family Erythrobacteraceae.</title>
        <authorList>
            <person name="Xu L."/>
        </authorList>
    </citation>
    <scope>NUCLEOTIDE SEQUENCE [LARGE SCALE GENOMIC DNA]</scope>
    <source>
        <strain evidence="2 3">LMG 29519</strain>
    </source>
</reference>
<organism evidence="2 3">
    <name type="scientific">Alteriqipengyuania halimionae</name>
    <dbReference type="NCBI Taxonomy" id="1926630"/>
    <lineage>
        <taxon>Bacteria</taxon>
        <taxon>Pseudomonadati</taxon>
        <taxon>Pseudomonadota</taxon>
        <taxon>Alphaproteobacteria</taxon>
        <taxon>Sphingomonadales</taxon>
        <taxon>Erythrobacteraceae</taxon>
        <taxon>Alteriqipengyuania</taxon>
    </lineage>
</organism>
<accession>A0A6I4U353</accession>
<keyword evidence="1" id="KW-1133">Transmembrane helix</keyword>
<feature type="transmembrane region" description="Helical" evidence="1">
    <location>
        <begin position="37"/>
        <end position="58"/>
    </location>
</feature>
<feature type="transmembrane region" description="Helical" evidence="1">
    <location>
        <begin position="94"/>
        <end position="117"/>
    </location>
</feature>
<protein>
    <submittedName>
        <fullName evidence="2">Uncharacterized protein</fullName>
    </submittedName>
</protein>
<dbReference type="AlphaFoldDB" id="A0A6I4U353"/>
<name>A0A6I4U353_9SPHN</name>
<feature type="transmembrane region" description="Helical" evidence="1">
    <location>
        <begin position="70"/>
        <end position="88"/>
    </location>
</feature>
<proteinExistence type="predicted"/>
<feature type="transmembrane region" description="Helical" evidence="1">
    <location>
        <begin position="206"/>
        <end position="226"/>
    </location>
</feature>
<gene>
    <name evidence="2" type="ORF">GRI68_00325</name>
</gene>
<sequence length="333" mass="35689">MAIALAPAARRFATILLPVFAIGIARALTFSDWAAANATIGALLFAWIVADSLALSTIAKAPEKRPGVRALLGAFAAASVVILLGAAAPVRAAIFAMPPLLAALGLTVVAYFAWSGIRAISFYRRERSAEAALGQVVPHRLAHLIVTELGMMHLALFRWNAPPDVPHGALAFSYHRYLNPMIATLLALQVCELALVHFFVMMWNPLVAWILLAVSVGGVLWLIALMKSFRIKPVLLDDATLRVRSGAMVDAVIPRDAIARVAPSFDADLRKRKDTLDTAILSAPNVCLELSSPVSIPTLFGGSRDVLRVAMRLEDSAGFLRELAQSEGQVSSV</sequence>
<evidence type="ECO:0000256" key="1">
    <source>
        <dbReference type="SAM" id="Phobius"/>
    </source>
</evidence>
<keyword evidence="1" id="KW-0812">Transmembrane</keyword>
<evidence type="ECO:0000313" key="2">
    <source>
        <dbReference type="EMBL" id="MXP08627.1"/>
    </source>
</evidence>
<dbReference type="EMBL" id="WTYR01000001">
    <property type="protein sequence ID" value="MXP08627.1"/>
    <property type="molecule type" value="Genomic_DNA"/>
</dbReference>
<dbReference type="RefSeq" id="WP_160615164.1">
    <property type="nucleotide sequence ID" value="NZ_WTYR01000001.1"/>
</dbReference>
<keyword evidence="1" id="KW-0472">Membrane</keyword>
<keyword evidence="3" id="KW-1185">Reference proteome</keyword>